<dbReference type="GO" id="GO:0005737">
    <property type="term" value="C:cytoplasm"/>
    <property type="evidence" value="ECO:0007669"/>
    <property type="project" value="UniProtKB-SubCell"/>
</dbReference>
<reference evidence="7 8" key="1">
    <citation type="submission" date="2020-08" db="EMBL/GenBank/DDBJ databases">
        <title>Genomic Encyclopedia of Type Strains, Phase IV (KMG-IV): sequencing the most valuable type-strain genomes for metagenomic binning, comparative biology and taxonomic classification.</title>
        <authorList>
            <person name="Goeker M."/>
        </authorList>
    </citation>
    <scope>NUCLEOTIDE SEQUENCE [LARGE SCALE GENOMIC DNA]</scope>
    <source>
        <strain evidence="7 8">DSM 21255</strain>
    </source>
</reference>
<dbReference type="InterPro" id="IPR036191">
    <property type="entry name" value="RRF_sf"/>
</dbReference>
<evidence type="ECO:0000259" key="6">
    <source>
        <dbReference type="Pfam" id="PF01765"/>
    </source>
</evidence>
<dbReference type="GO" id="GO:0043023">
    <property type="term" value="F:ribosomal large subunit binding"/>
    <property type="evidence" value="ECO:0007669"/>
    <property type="project" value="TreeGrafter"/>
</dbReference>
<dbReference type="InterPro" id="IPR023584">
    <property type="entry name" value="Ribosome_recyc_fac_dom"/>
</dbReference>
<name>A0A841R2L8_9FIRM</name>
<comment type="subcellular location">
    <subcellularLocation>
        <location evidence="1 5">Cytoplasm</location>
    </subcellularLocation>
</comment>
<dbReference type="AlphaFoldDB" id="A0A841R2L8"/>
<dbReference type="NCBIfam" id="TIGR00496">
    <property type="entry name" value="frr"/>
    <property type="match status" value="1"/>
</dbReference>
<evidence type="ECO:0000256" key="4">
    <source>
        <dbReference type="ARBA" id="ARBA00022917"/>
    </source>
</evidence>
<organism evidence="7 8">
    <name type="scientific">Negativicoccus succinicivorans</name>
    <dbReference type="NCBI Taxonomy" id="620903"/>
    <lineage>
        <taxon>Bacteria</taxon>
        <taxon>Bacillati</taxon>
        <taxon>Bacillota</taxon>
        <taxon>Negativicutes</taxon>
        <taxon>Veillonellales</taxon>
        <taxon>Veillonellaceae</taxon>
        <taxon>Negativicoccus</taxon>
    </lineage>
</organism>
<dbReference type="Gene3D" id="3.30.1360.40">
    <property type="match status" value="1"/>
</dbReference>
<dbReference type="SUPFAM" id="SSF55194">
    <property type="entry name" value="Ribosome recycling factor, RRF"/>
    <property type="match status" value="1"/>
</dbReference>
<accession>A0A841R2L8</accession>
<dbReference type="RefSeq" id="WP_024048821.1">
    <property type="nucleotide sequence ID" value="NZ_CABWNB010000001.1"/>
</dbReference>
<sequence length="185" mass="21263">MFDEIMLDLETRMDKAIENLQFEFGTIRTGRANTSLLENIMVDYYGVPTPVTQVSSVSIPEPRMLLIQPWDKSMLGAIEKAIQMSDLGLVPNNDGSQIRLNIPQLTEERRKELVKLVHKRTEEARVAVRNVRRDGNEQLKREEKKDGVSEDQVKVATDDVQKLTDKKMKEIDRLVEAKEKEVLEV</sequence>
<dbReference type="Pfam" id="PF01765">
    <property type="entry name" value="RRF"/>
    <property type="match status" value="1"/>
</dbReference>
<dbReference type="PANTHER" id="PTHR20982:SF3">
    <property type="entry name" value="MITOCHONDRIAL RIBOSOME RECYCLING FACTOR PSEUDO 1"/>
    <property type="match status" value="1"/>
</dbReference>
<evidence type="ECO:0000256" key="1">
    <source>
        <dbReference type="ARBA" id="ARBA00004496"/>
    </source>
</evidence>
<dbReference type="CDD" id="cd00520">
    <property type="entry name" value="RRF"/>
    <property type="match status" value="1"/>
</dbReference>
<dbReference type="GeneID" id="93485405"/>
<dbReference type="GO" id="GO:0006415">
    <property type="term" value="P:translational termination"/>
    <property type="evidence" value="ECO:0007669"/>
    <property type="project" value="UniProtKB-UniRule"/>
</dbReference>
<keyword evidence="4 5" id="KW-0648">Protein biosynthesis</keyword>
<comment type="function">
    <text evidence="5">Responsible for the release of ribosomes from messenger RNA at the termination of protein biosynthesis. May increase the efficiency of translation by recycling ribosomes from one round of translation to another.</text>
</comment>
<keyword evidence="8" id="KW-1185">Reference proteome</keyword>
<dbReference type="FunFam" id="1.10.132.20:FF:000001">
    <property type="entry name" value="Ribosome-recycling factor"/>
    <property type="match status" value="1"/>
</dbReference>
<protein>
    <recommendedName>
        <fullName evidence="5">Ribosome-recycling factor</fullName>
        <shortName evidence="5">RRF</shortName>
    </recommendedName>
    <alternativeName>
        <fullName evidence="5">Ribosome-releasing factor</fullName>
    </alternativeName>
</protein>
<dbReference type="FunFam" id="3.30.1360.40:FF:000001">
    <property type="entry name" value="Ribosome-recycling factor"/>
    <property type="match status" value="1"/>
</dbReference>
<dbReference type="HAMAP" id="MF_00040">
    <property type="entry name" value="RRF"/>
    <property type="match status" value="1"/>
</dbReference>
<evidence type="ECO:0000313" key="7">
    <source>
        <dbReference type="EMBL" id="MBB6477098.1"/>
    </source>
</evidence>
<dbReference type="EMBL" id="JACHHI010000001">
    <property type="protein sequence ID" value="MBB6477098.1"/>
    <property type="molecule type" value="Genomic_DNA"/>
</dbReference>
<comment type="similarity">
    <text evidence="2 5">Belongs to the RRF family.</text>
</comment>
<feature type="domain" description="Ribosome recycling factor" evidence="6">
    <location>
        <begin position="21"/>
        <end position="183"/>
    </location>
</feature>
<evidence type="ECO:0000313" key="8">
    <source>
        <dbReference type="Proteomes" id="UP000591941"/>
    </source>
</evidence>
<comment type="caution">
    <text evidence="7">The sequence shown here is derived from an EMBL/GenBank/DDBJ whole genome shotgun (WGS) entry which is preliminary data.</text>
</comment>
<keyword evidence="3 5" id="KW-0963">Cytoplasm</keyword>
<dbReference type="OrthoDB" id="9804006at2"/>
<evidence type="ECO:0000256" key="3">
    <source>
        <dbReference type="ARBA" id="ARBA00022490"/>
    </source>
</evidence>
<gene>
    <name evidence="5" type="primary">frr</name>
    <name evidence="7" type="ORF">HNR45_000120</name>
</gene>
<evidence type="ECO:0000256" key="2">
    <source>
        <dbReference type="ARBA" id="ARBA00005912"/>
    </source>
</evidence>
<dbReference type="PANTHER" id="PTHR20982">
    <property type="entry name" value="RIBOSOME RECYCLING FACTOR"/>
    <property type="match status" value="1"/>
</dbReference>
<dbReference type="Proteomes" id="UP000591941">
    <property type="component" value="Unassembled WGS sequence"/>
</dbReference>
<dbReference type="Gene3D" id="1.10.132.20">
    <property type="entry name" value="Ribosome-recycling factor"/>
    <property type="match status" value="1"/>
</dbReference>
<dbReference type="InterPro" id="IPR002661">
    <property type="entry name" value="Ribosome_recyc_fac"/>
</dbReference>
<proteinExistence type="inferred from homology"/>
<evidence type="ECO:0000256" key="5">
    <source>
        <dbReference type="HAMAP-Rule" id="MF_00040"/>
    </source>
</evidence>